<proteinExistence type="predicted"/>
<dbReference type="EMBL" id="CAJNJA010040549">
    <property type="protein sequence ID" value="CAE7767025.1"/>
    <property type="molecule type" value="Genomic_DNA"/>
</dbReference>
<dbReference type="OrthoDB" id="411437at2759"/>
<reference evidence="1" key="1">
    <citation type="submission" date="2021-02" db="EMBL/GenBank/DDBJ databases">
        <authorList>
            <person name="Dougan E. K."/>
            <person name="Rhodes N."/>
            <person name="Thang M."/>
            <person name="Chan C."/>
        </authorList>
    </citation>
    <scope>NUCLEOTIDE SEQUENCE</scope>
</reference>
<organism evidence="1 2">
    <name type="scientific">Symbiodinium necroappetens</name>
    <dbReference type="NCBI Taxonomy" id="1628268"/>
    <lineage>
        <taxon>Eukaryota</taxon>
        <taxon>Sar</taxon>
        <taxon>Alveolata</taxon>
        <taxon>Dinophyceae</taxon>
        <taxon>Suessiales</taxon>
        <taxon>Symbiodiniaceae</taxon>
        <taxon>Symbiodinium</taxon>
    </lineage>
</organism>
<dbReference type="AlphaFoldDB" id="A0A812Y4Q0"/>
<dbReference type="Proteomes" id="UP000601435">
    <property type="component" value="Unassembled WGS sequence"/>
</dbReference>
<accession>A0A812Y4Q0</accession>
<sequence length="94" mass="10447">MVGTHGVVSAVDGTDRAVYAGTVPIYGCDSFELFSEGTSSSDQREKYNLPWNGALQRLSEAIDSNRHLWRSVLQRLIAEKPSKPNKVDPWTIKP</sequence>
<keyword evidence="2" id="KW-1185">Reference proteome</keyword>
<name>A0A812Y4Q0_9DINO</name>
<comment type="caution">
    <text evidence="1">The sequence shown here is derived from an EMBL/GenBank/DDBJ whole genome shotgun (WGS) entry which is preliminary data.</text>
</comment>
<gene>
    <name evidence="1" type="ORF">SNEC2469_LOCUS22378</name>
</gene>
<evidence type="ECO:0000313" key="2">
    <source>
        <dbReference type="Proteomes" id="UP000601435"/>
    </source>
</evidence>
<protein>
    <submittedName>
        <fullName evidence="1">Uncharacterized protein</fullName>
    </submittedName>
</protein>
<evidence type="ECO:0000313" key="1">
    <source>
        <dbReference type="EMBL" id="CAE7767025.1"/>
    </source>
</evidence>